<evidence type="ECO:0000313" key="2">
    <source>
        <dbReference type="WBParaSite" id="ES5_v2.g24590.t1"/>
    </source>
</evidence>
<reference evidence="2" key="1">
    <citation type="submission" date="2022-11" db="UniProtKB">
        <authorList>
            <consortium name="WormBaseParasite"/>
        </authorList>
    </citation>
    <scope>IDENTIFICATION</scope>
</reference>
<proteinExistence type="predicted"/>
<accession>A0AC34G4A0</accession>
<dbReference type="WBParaSite" id="ES5_v2.g24590.t1">
    <property type="protein sequence ID" value="ES5_v2.g24590.t1"/>
    <property type="gene ID" value="ES5_v2.g24590"/>
</dbReference>
<name>A0AC34G4A0_9BILA</name>
<organism evidence="1 2">
    <name type="scientific">Panagrolaimus sp. ES5</name>
    <dbReference type="NCBI Taxonomy" id="591445"/>
    <lineage>
        <taxon>Eukaryota</taxon>
        <taxon>Metazoa</taxon>
        <taxon>Ecdysozoa</taxon>
        <taxon>Nematoda</taxon>
        <taxon>Chromadorea</taxon>
        <taxon>Rhabditida</taxon>
        <taxon>Tylenchina</taxon>
        <taxon>Panagrolaimomorpha</taxon>
        <taxon>Panagrolaimoidea</taxon>
        <taxon>Panagrolaimidae</taxon>
        <taxon>Panagrolaimus</taxon>
    </lineage>
</organism>
<sequence length="248" mass="28884">MKFKTLGIAYADAVNLFPACLDGYAAEKYFTLTIPKIEKDGSNAKVVWNSLIDMMAQAMAKPYQNEVAQEQLSARRRRENEDLDVYMKDIQRLVSLAYSAARKYTDEQRKAETIRYFVRGLNMPLKIHMKRLKTTDPETLIQEAHLEEEMQKQLVRERMDDAIPVNLINNMAIINEESQQSFYNFNNDQGYNDPDTTNFDNTGEYLISANDEDYNNYYLDSDQFCPPFYQINTGGKLMYIEITTYVKL</sequence>
<evidence type="ECO:0000313" key="1">
    <source>
        <dbReference type="Proteomes" id="UP000887579"/>
    </source>
</evidence>
<protein>
    <submittedName>
        <fullName evidence="2">Uncharacterized protein</fullName>
    </submittedName>
</protein>
<dbReference type="Proteomes" id="UP000887579">
    <property type="component" value="Unplaced"/>
</dbReference>